<dbReference type="PANTHER" id="PTHR15319:SF1">
    <property type="entry name" value="TATA BOX-BINDING PROTEIN-ASSOCIATED FACTOR RNA POLYMERASE I SUBUNIT C"/>
    <property type="match status" value="1"/>
</dbReference>
<keyword evidence="5" id="KW-1185">Reference proteome</keyword>
<dbReference type="PANTHER" id="PTHR15319">
    <property type="entry name" value="TATA BOX-BINDING PROTEIN ASSOCIATED FACTOR RNA POLYMERASE I SUBUNIT C"/>
    <property type="match status" value="1"/>
</dbReference>
<dbReference type="InterPro" id="IPR049087">
    <property type="entry name" value="TAF1C_beta-prop"/>
</dbReference>
<protein>
    <submittedName>
        <fullName evidence="6">TATA box-binding protein-associated factor RNA polymerase I subunit C isoform X1</fullName>
    </submittedName>
</protein>
<reference evidence="6" key="1">
    <citation type="submission" date="2025-08" db="UniProtKB">
        <authorList>
            <consortium name="RefSeq"/>
        </authorList>
    </citation>
    <scope>IDENTIFICATION</scope>
    <source>
        <tissue evidence="6">Blood</tissue>
    </source>
</reference>
<feature type="compositionally biased region" description="Low complexity" evidence="1">
    <location>
        <begin position="818"/>
        <end position="835"/>
    </location>
</feature>
<dbReference type="Proteomes" id="UP001652622">
    <property type="component" value="Unplaced"/>
</dbReference>
<feature type="compositionally biased region" description="Low complexity" evidence="1">
    <location>
        <begin position="721"/>
        <end position="737"/>
    </location>
</feature>
<dbReference type="CTD" id="9013"/>
<feature type="compositionally biased region" description="Basic residues" evidence="1">
    <location>
        <begin position="701"/>
        <end position="718"/>
    </location>
</feature>
<dbReference type="InterPro" id="IPR038801">
    <property type="entry name" value="TAF1C"/>
</dbReference>
<dbReference type="InterPro" id="IPR049089">
    <property type="entry name" value="TAF1C_C"/>
</dbReference>
<evidence type="ECO:0000313" key="6">
    <source>
        <dbReference type="RefSeq" id="XP_034297781.1"/>
    </source>
</evidence>
<accession>A0A6P9DZ69</accession>
<feature type="domain" description="TAF1C helical bundle" evidence="3">
    <location>
        <begin position="497"/>
        <end position="724"/>
    </location>
</feature>
<feature type="compositionally biased region" description="Pro residues" evidence="1">
    <location>
        <begin position="748"/>
        <end position="765"/>
    </location>
</feature>
<feature type="region of interest" description="Disordered" evidence="1">
    <location>
        <begin position="544"/>
        <end position="581"/>
    </location>
</feature>
<dbReference type="AlphaFoldDB" id="A0A6P9DZ69"/>
<gene>
    <name evidence="6" type="primary">TAF1C</name>
</gene>
<dbReference type="GO" id="GO:0001650">
    <property type="term" value="C:fibrillar center"/>
    <property type="evidence" value="ECO:0007669"/>
    <property type="project" value="TreeGrafter"/>
</dbReference>
<feature type="domain" description="TAF1C beta-propeller" evidence="2">
    <location>
        <begin position="313"/>
        <end position="390"/>
    </location>
</feature>
<evidence type="ECO:0000256" key="1">
    <source>
        <dbReference type="SAM" id="MobiDB-lite"/>
    </source>
</evidence>
<dbReference type="InterPro" id="IPR049090">
    <property type="entry name" value="TAF1C_HB"/>
</dbReference>
<dbReference type="GeneID" id="117679725"/>
<feature type="compositionally biased region" description="Low complexity" evidence="1">
    <location>
        <begin position="772"/>
        <end position="782"/>
    </location>
</feature>
<feature type="domain" description="TAF1C C-terminal" evidence="4">
    <location>
        <begin position="771"/>
        <end position="842"/>
    </location>
</feature>
<dbReference type="RefSeq" id="XP_034297781.1">
    <property type="nucleotide sequence ID" value="XM_034441890.2"/>
</dbReference>
<sequence length="842" mass="91514">MAAFPAALLPGLFRAGPPRRDGPGAGLRVGGWGQCGQVGVAAGGPGAAPLFLPRRRREALERWLPAELAPLPLKPPEPAPPIDGASAGSALSALGPQLGRLFLDQPEAAFGATARLLHEHVYLGDSTDWRRAGGVCGMTRLLRALEGRTPGGSAGRPLSGVASLSRDWLSELPLKLVAQWLHEDLAERRRRLSFDETPTGGALAWLPDGARREPPRRGCLVFPAGEAADRLCFQEAALRPAAGGTLRPKLRGCPVQFELNGAVQQVAAAHLEGSDFLGVRSGHFCGAWRRQHGKPPIPLQVVCTEAPCSSIAVRLQRLHQDRDSLFFRDPSPWRWSEFSAHPRVLTFADHTGLKGLDQRVSSGGHFELFKVGAEADCQRGERLVLSKYLGHSEPFHHLVATQFSVFVLDERFPLVPVLCWEHMMQRPPIYAHLTPAGPPQHSHKVLLGAYHSQEMLLLQYSGGHSLPCQLQGAPQKLPSMKECLPHFPVQVPVRQSALSQRLSVPTAGIAAALGQQDGIRTLLVFQLSQAGDLFYQPLLPQASGEEAEGQAHTDSDAEASSRGAVVGRPCQDPISPDGAKTACAPAATALYRRWLKAWKRAAPPTQDWQCPPATLSQGCLFSHRERRETEGSAPSSLEASRCLRKAMQEERLFCSWGDEDGVPLPPAPQEPSGELDQRLAASWTGDWVTWWLERLGGTKARRQQALREQRRRAKRCRGTRSLSGSFTSSTSYQSELSDWSGDGRARRPPPALPAEPPVQAPPTLPPSFQGDSQELLSSQSLSARGIPRERRQTLRRYLAVLDQPPEPPEDHLPASQASGLGSSQRGPSSSQGPQLKRARMGF</sequence>
<evidence type="ECO:0000259" key="3">
    <source>
        <dbReference type="Pfam" id="PF20642"/>
    </source>
</evidence>
<feature type="region of interest" description="Disordered" evidence="1">
    <location>
        <begin position="701"/>
        <end position="842"/>
    </location>
</feature>
<dbReference type="OrthoDB" id="2382881at2759"/>
<dbReference type="GO" id="GO:0001164">
    <property type="term" value="F:RNA polymerase I core promoter sequence-specific DNA binding"/>
    <property type="evidence" value="ECO:0007669"/>
    <property type="project" value="TreeGrafter"/>
</dbReference>
<evidence type="ECO:0000313" key="5">
    <source>
        <dbReference type="Proteomes" id="UP001652622"/>
    </source>
</evidence>
<dbReference type="Pfam" id="PF20642">
    <property type="entry name" value="TAF1C_HB"/>
    <property type="match status" value="1"/>
</dbReference>
<proteinExistence type="predicted"/>
<name>A0A6P9DZ69_PANGU</name>
<evidence type="ECO:0000259" key="4">
    <source>
        <dbReference type="Pfam" id="PF20643"/>
    </source>
</evidence>
<evidence type="ECO:0000259" key="2">
    <source>
        <dbReference type="Pfam" id="PF20641"/>
    </source>
</evidence>
<dbReference type="Pfam" id="PF20641">
    <property type="entry name" value="TAF1C_beta-prop"/>
    <property type="match status" value="1"/>
</dbReference>
<dbReference type="Pfam" id="PF20643">
    <property type="entry name" value="TAF1C_C"/>
    <property type="match status" value="1"/>
</dbReference>
<organism evidence="5 6">
    <name type="scientific">Pantherophis guttatus</name>
    <name type="common">Corn snake</name>
    <name type="synonym">Elaphe guttata</name>
    <dbReference type="NCBI Taxonomy" id="94885"/>
    <lineage>
        <taxon>Eukaryota</taxon>
        <taxon>Metazoa</taxon>
        <taxon>Chordata</taxon>
        <taxon>Craniata</taxon>
        <taxon>Vertebrata</taxon>
        <taxon>Euteleostomi</taxon>
        <taxon>Lepidosauria</taxon>
        <taxon>Squamata</taxon>
        <taxon>Bifurcata</taxon>
        <taxon>Unidentata</taxon>
        <taxon>Episquamata</taxon>
        <taxon>Toxicofera</taxon>
        <taxon>Serpentes</taxon>
        <taxon>Colubroidea</taxon>
        <taxon>Colubridae</taxon>
        <taxon>Colubrinae</taxon>
        <taxon>Pantherophis</taxon>
    </lineage>
</organism>